<dbReference type="SUPFAM" id="SSF55785">
    <property type="entry name" value="PYP-like sensor domain (PAS domain)"/>
    <property type="match status" value="1"/>
</dbReference>
<name>A0A1M7QA02_9ACTN</name>
<dbReference type="InterPro" id="IPR029016">
    <property type="entry name" value="GAF-like_dom_sf"/>
</dbReference>
<dbReference type="AlphaFoldDB" id="A0A1M7QA02"/>
<dbReference type="SMART" id="SM00065">
    <property type="entry name" value="GAF"/>
    <property type="match status" value="2"/>
</dbReference>
<evidence type="ECO:0000313" key="3">
    <source>
        <dbReference type="EMBL" id="SHN27412.1"/>
    </source>
</evidence>
<reference evidence="3 4" key="1">
    <citation type="submission" date="2016-11" db="EMBL/GenBank/DDBJ databases">
        <authorList>
            <person name="Jaros S."/>
            <person name="Januszkiewicz K."/>
            <person name="Wedrychowicz H."/>
        </authorList>
    </citation>
    <scope>NUCLEOTIDE SEQUENCE [LARGE SCALE GENOMIC DNA]</scope>
    <source>
        <strain evidence="3 4">CGMCC 4.2025</strain>
    </source>
</reference>
<evidence type="ECO:0000256" key="1">
    <source>
        <dbReference type="ARBA" id="ARBA00022801"/>
    </source>
</evidence>
<dbReference type="OrthoDB" id="118142at2"/>
<dbReference type="PANTHER" id="PTHR43156:SF2">
    <property type="entry name" value="STAGE II SPORULATION PROTEIN E"/>
    <property type="match status" value="1"/>
</dbReference>
<dbReference type="InterPro" id="IPR052016">
    <property type="entry name" value="Bact_Sigma-Reg"/>
</dbReference>
<dbReference type="Proteomes" id="UP000184111">
    <property type="component" value="Unassembled WGS sequence"/>
</dbReference>
<dbReference type="SUPFAM" id="SSF81606">
    <property type="entry name" value="PP2C-like"/>
    <property type="match status" value="1"/>
</dbReference>
<dbReference type="CDD" id="cd00130">
    <property type="entry name" value="PAS"/>
    <property type="match status" value="1"/>
</dbReference>
<dbReference type="InterPro" id="IPR035965">
    <property type="entry name" value="PAS-like_dom_sf"/>
</dbReference>
<dbReference type="Pfam" id="PF08448">
    <property type="entry name" value="PAS_4"/>
    <property type="match status" value="1"/>
</dbReference>
<dbReference type="Gene3D" id="3.30.450.20">
    <property type="entry name" value="PAS domain"/>
    <property type="match status" value="1"/>
</dbReference>
<feature type="domain" description="PAS" evidence="2">
    <location>
        <begin position="181"/>
        <end position="225"/>
    </location>
</feature>
<dbReference type="InterPro" id="IPR003018">
    <property type="entry name" value="GAF"/>
</dbReference>
<dbReference type="SUPFAM" id="SSF55781">
    <property type="entry name" value="GAF domain-like"/>
    <property type="match status" value="2"/>
</dbReference>
<keyword evidence="1" id="KW-0378">Hydrolase</keyword>
<dbReference type="GO" id="GO:0016791">
    <property type="term" value="F:phosphatase activity"/>
    <property type="evidence" value="ECO:0007669"/>
    <property type="project" value="TreeGrafter"/>
</dbReference>
<dbReference type="Gene3D" id="3.60.40.10">
    <property type="entry name" value="PPM-type phosphatase domain"/>
    <property type="match status" value="1"/>
</dbReference>
<dbReference type="InterPro" id="IPR001932">
    <property type="entry name" value="PPM-type_phosphatase-like_dom"/>
</dbReference>
<dbReference type="Gene3D" id="3.30.450.40">
    <property type="match status" value="2"/>
</dbReference>
<dbReference type="STRING" id="310782.SAMN05216499_13122"/>
<dbReference type="SMART" id="SM00091">
    <property type="entry name" value="PAS"/>
    <property type="match status" value="1"/>
</dbReference>
<dbReference type="PROSITE" id="PS50112">
    <property type="entry name" value="PAS"/>
    <property type="match status" value="1"/>
</dbReference>
<evidence type="ECO:0000313" key="4">
    <source>
        <dbReference type="Proteomes" id="UP000184111"/>
    </source>
</evidence>
<dbReference type="Pfam" id="PF07228">
    <property type="entry name" value="SpoIIE"/>
    <property type="match status" value="1"/>
</dbReference>
<sequence length="718" mass="76355">MTVTDRNRDGADVLDAALLEAVRQTGASVGGIYLLSDSDQVLHLAVVYGIPLDLLASWNQVALAAPLPVADAVRDDRLVWVGTQEELVRCYPRAAVALPYRFALAATPLSGSDRCWGALMLVWPSSHPPRLTDRQRGHITSSGRRVARLLERAASSRDTRLPESFPEPRLVTLPPAGRPRTGRTAEDFAERLPGGCVSLDLDGRITFLTSGAVELLGLSADRLIGTLPWQSLPWLDDPVYEDHYRSAVISRESRSYLARRPPDRWLRFELHPDASGISVRITHAPTTAAQPTGQSEAAPPTDAARGGAGRLYQLMHLAAALTEAAGVADVVDLIADQIMPAFGAQGLMLTTVDGGRLRVIGSRGYPPAVVERLDGLPVDADLTPAGDVLAANMPQFFESAEDLAAAYPRAPALSGKQAWAFLPLNVAGQPDGCCVLSYARPRSFTADERAVLTSLGGLIAQALDRARLYDAKKDVAHGLQQALLPHRLPSVHGLDIGACYLPASYGMDIGGDFYDIICLDPTTCSAVIGDVQGHNVAAAALMGQVRTAVHAHSSAATSPGEVLVRTNRLLADLHADLLVSCLCVHFDITHCRADIASAGHPPPLLRHSDGRTDVLSVEPGPLLGVASDAAYPVTRVGFPPGALLALYTDGLVEQPGHDMAESMNVMACCLSEARDEDLDDLPGLMDTLVRTTRPGGSHADDIAILLLRAQTRNGSAAT</sequence>
<dbReference type="EMBL" id="FRBI01000031">
    <property type="protein sequence ID" value="SHN27412.1"/>
    <property type="molecule type" value="Genomic_DNA"/>
</dbReference>
<accession>A0A1M7QA02</accession>
<dbReference type="RefSeq" id="WP_073502337.1">
    <property type="nucleotide sequence ID" value="NZ_FRBI01000031.1"/>
</dbReference>
<dbReference type="SMART" id="SM00331">
    <property type="entry name" value="PP2C_SIG"/>
    <property type="match status" value="1"/>
</dbReference>
<proteinExistence type="predicted"/>
<dbReference type="InterPro" id="IPR036457">
    <property type="entry name" value="PPM-type-like_dom_sf"/>
</dbReference>
<keyword evidence="4" id="KW-1185">Reference proteome</keyword>
<dbReference type="Pfam" id="PF13185">
    <property type="entry name" value="GAF_2"/>
    <property type="match status" value="2"/>
</dbReference>
<gene>
    <name evidence="3" type="ORF">SAMN05216499_13122</name>
</gene>
<protein>
    <submittedName>
        <fullName evidence="3">GAF domain-containing protein</fullName>
    </submittedName>
</protein>
<dbReference type="InterPro" id="IPR000014">
    <property type="entry name" value="PAS"/>
</dbReference>
<organism evidence="3 4">
    <name type="scientific">Actinacidiphila paucisporea</name>
    <dbReference type="NCBI Taxonomy" id="310782"/>
    <lineage>
        <taxon>Bacteria</taxon>
        <taxon>Bacillati</taxon>
        <taxon>Actinomycetota</taxon>
        <taxon>Actinomycetes</taxon>
        <taxon>Kitasatosporales</taxon>
        <taxon>Streptomycetaceae</taxon>
        <taxon>Actinacidiphila</taxon>
    </lineage>
</organism>
<dbReference type="InterPro" id="IPR013656">
    <property type="entry name" value="PAS_4"/>
</dbReference>
<dbReference type="PANTHER" id="PTHR43156">
    <property type="entry name" value="STAGE II SPORULATION PROTEIN E-RELATED"/>
    <property type="match status" value="1"/>
</dbReference>
<evidence type="ECO:0000259" key="2">
    <source>
        <dbReference type="PROSITE" id="PS50112"/>
    </source>
</evidence>